<dbReference type="AlphaFoldDB" id="A0AAX2DK67"/>
<dbReference type="RefSeq" id="WP_052126350.1">
    <property type="nucleotide sequence ID" value="NZ_LT629790.1"/>
</dbReference>
<dbReference type="REBASE" id="163111">
    <property type="entry name" value="S.Pme16733ORF5702P"/>
</dbReference>
<dbReference type="InterPro" id="IPR000055">
    <property type="entry name" value="Restrct_endonuc_typeI_TRD"/>
</dbReference>
<evidence type="ECO:0000313" key="6">
    <source>
        <dbReference type="Proteomes" id="UP000183772"/>
    </source>
</evidence>
<evidence type="ECO:0000256" key="2">
    <source>
        <dbReference type="ARBA" id="ARBA00022747"/>
    </source>
</evidence>
<reference evidence="5 6" key="1">
    <citation type="submission" date="2016-10" db="EMBL/GenBank/DDBJ databases">
        <authorList>
            <person name="Varghese N."/>
            <person name="Submissions S."/>
        </authorList>
    </citation>
    <scope>NUCLEOTIDE SEQUENCE [LARGE SCALE GENOMIC DNA]</scope>
    <source>
        <strain evidence="5 6">DSM 16733</strain>
    </source>
</reference>
<sequence length="439" mass="48214">MSDLYRPDWPLVKISDFAEINIGGTPSRAVPQFWATKPEGSPWIAISDLKGKYVDDTKEYITNLGAKCSNVRLIDPFTTVMSFKLTVGRTAIITRPMYCNEAIAIFSPKSDALSGSWLYHALPRAALSVVTDNAVKGATLNKAKMAEMTVQLPPITEQSKIALILDTLDTTIRETESLIDKLKAVKQGLLHDLLTRGIDSNGQLRPPQSEAPQLYKNSPLGWIPRDWNASPLCMLTKLITSGSRGWAAYYAENGTLFLRSQNIRMGYLDFADRQLVKPPTGGEGERTKLEPSDLLITITGNGVGNVTHVPDEWDEPAFVSQHVGLVRFNDSQLALLAAHYFVEGAPGNQQISSVQYGQSKPGLSLENLRNSWVPVPAEGETSVINSKIACAYERLVREEGLAHQLRSLKLGLTDDLLTGRVRVTPLLESMQKAAALKEA</sequence>
<evidence type="ECO:0000256" key="1">
    <source>
        <dbReference type="ARBA" id="ARBA00010923"/>
    </source>
</evidence>
<dbReference type="PANTHER" id="PTHR30408">
    <property type="entry name" value="TYPE-1 RESTRICTION ENZYME ECOKI SPECIFICITY PROTEIN"/>
    <property type="match status" value="1"/>
</dbReference>
<evidence type="ECO:0000259" key="4">
    <source>
        <dbReference type="Pfam" id="PF01420"/>
    </source>
</evidence>
<feature type="domain" description="Type I restriction modification DNA specificity" evidence="4">
    <location>
        <begin position="8"/>
        <end position="183"/>
    </location>
</feature>
<keyword evidence="3" id="KW-0238">DNA-binding</keyword>
<name>A0AAX2DK67_9PSED</name>
<gene>
    <name evidence="5" type="ORF">SAMN05216476_5703</name>
</gene>
<dbReference type="InterPro" id="IPR044946">
    <property type="entry name" value="Restrct_endonuc_typeI_TRD_sf"/>
</dbReference>
<comment type="similarity">
    <text evidence="1">Belongs to the type-I restriction system S methylase family.</text>
</comment>
<dbReference type="GO" id="GO:0003677">
    <property type="term" value="F:DNA binding"/>
    <property type="evidence" value="ECO:0007669"/>
    <property type="project" value="UniProtKB-KW"/>
</dbReference>
<dbReference type="Gene3D" id="1.10.287.1120">
    <property type="entry name" value="Bipartite methylase S protein"/>
    <property type="match status" value="1"/>
</dbReference>
<protein>
    <submittedName>
        <fullName evidence="5">Type I restriction enzyme, S subunit</fullName>
    </submittedName>
</protein>
<organism evidence="5 6">
    <name type="scientific">Pseudomonas mediterranea</name>
    <dbReference type="NCBI Taxonomy" id="183795"/>
    <lineage>
        <taxon>Bacteria</taxon>
        <taxon>Pseudomonadati</taxon>
        <taxon>Pseudomonadota</taxon>
        <taxon>Gammaproteobacteria</taxon>
        <taxon>Pseudomonadales</taxon>
        <taxon>Pseudomonadaceae</taxon>
        <taxon>Pseudomonas</taxon>
    </lineage>
</organism>
<dbReference type="Proteomes" id="UP000183772">
    <property type="component" value="Chromosome I"/>
</dbReference>
<evidence type="ECO:0000313" key="5">
    <source>
        <dbReference type="EMBL" id="SDU76508.1"/>
    </source>
</evidence>
<dbReference type="InterPro" id="IPR052021">
    <property type="entry name" value="Type-I_RS_S_subunit"/>
</dbReference>
<dbReference type="PANTHER" id="PTHR30408:SF12">
    <property type="entry name" value="TYPE I RESTRICTION ENZYME MJAVIII SPECIFICITY SUBUNIT"/>
    <property type="match status" value="1"/>
</dbReference>
<accession>A0AAX2DK67</accession>
<dbReference type="GeneID" id="76215641"/>
<evidence type="ECO:0000256" key="3">
    <source>
        <dbReference type="ARBA" id="ARBA00023125"/>
    </source>
</evidence>
<keyword evidence="2" id="KW-0680">Restriction system</keyword>
<proteinExistence type="inferred from homology"/>
<dbReference type="CDD" id="cd17244">
    <property type="entry name" value="RMtype1_S_Apa101655I-TRD2-CR2_like"/>
    <property type="match status" value="1"/>
</dbReference>
<dbReference type="Pfam" id="PF01420">
    <property type="entry name" value="Methylase_S"/>
    <property type="match status" value="1"/>
</dbReference>
<dbReference type="GO" id="GO:0009307">
    <property type="term" value="P:DNA restriction-modification system"/>
    <property type="evidence" value="ECO:0007669"/>
    <property type="project" value="UniProtKB-KW"/>
</dbReference>
<keyword evidence="6" id="KW-1185">Reference proteome</keyword>
<dbReference type="Gene3D" id="3.90.220.20">
    <property type="entry name" value="DNA methylase specificity domains"/>
    <property type="match status" value="2"/>
</dbReference>
<dbReference type="EMBL" id="LT629790">
    <property type="protein sequence ID" value="SDU76508.1"/>
    <property type="molecule type" value="Genomic_DNA"/>
</dbReference>
<dbReference type="SUPFAM" id="SSF116734">
    <property type="entry name" value="DNA methylase specificity domain"/>
    <property type="match status" value="2"/>
</dbReference>